<evidence type="ECO:0000256" key="1">
    <source>
        <dbReference type="ARBA" id="ARBA00008889"/>
    </source>
</evidence>
<dbReference type="OrthoDB" id="360689at2759"/>
<gene>
    <name evidence="2" type="ORF">H634G_00992</name>
</gene>
<dbReference type="Proteomes" id="UP000054544">
    <property type="component" value="Unassembled WGS sequence"/>
</dbReference>
<evidence type="ECO:0000313" key="3">
    <source>
        <dbReference type="Proteomes" id="UP000054544"/>
    </source>
</evidence>
<dbReference type="SUPFAM" id="SSF160369">
    <property type="entry name" value="Ribosomal protein L10-like"/>
    <property type="match status" value="1"/>
</dbReference>
<dbReference type="InterPro" id="IPR043141">
    <property type="entry name" value="Ribosomal_uL10-like_sf"/>
</dbReference>
<evidence type="ECO:0000313" key="2">
    <source>
        <dbReference type="EMBL" id="KJK83759.1"/>
    </source>
</evidence>
<accession>A0A0D9PBW3</accession>
<keyword evidence="3" id="KW-1185">Reference proteome</keyword>
<dbReference type="AlphaFoldDB" id="A0A0D9PBW3"/>
<evidence type="ECO:0008006" key="4">
    <source>
        <dbReference type="Google" id="ProtNLM"/>
    </source>
</evidence>
<dbReference type="PANTHER" id="PTHR11560">
    <property type="entry name" value="39S RIBOSOMAL PROTEIN L10, MITOCHONDRIAL"/>
    <property type="match status" value="1"/>
</dbReference>
<sequence>MCFQSSRLLNAGVPGHSLLSEKMVRGMDKATRPCLRLLLSKQRAPSQQVGRFKSFSSTTSFATASQATIDTAKFCPGDYDYAPVTKPASARPIDTRKSQLIRTYTSLLRTTPLMLLFQHSNLTAIEWAAVRRELKKAIDAVPKPSQPSGLGFADLSSRMQLQVVRTNMFSVALRIVEFHSPHVSKTSLSAQVASQGQPAHDLSKLAYEAIREATVPADSAFAQLQPLMVGPIAALVLPAVSPAHLAAALTILSPVPGVFPAPTRKKSPGYHDPICQNGLAKLLLVGGRIEGQIFDQAGVNWVGGIQGGVDGLRAQLINTLQGAGLGITEALEGGSRSIWLALEGRRLQLDCGNEKSQS</sequence>
<organism evidence="2 3">
    <name type="scientific">Metarhizium anisopliae BRIP 53293</name>
    <dbReference type="NCBI Taxonomy" id="1291518"/>
    <lineage>
        <taxon>Eukaryota</taxon>
        <taxon>Fungi</taxon>
        <taxon>Dikarya</taxon>
        <taxon>Ascomycota</taxon>
        <taxon>Pezizomycotina</taxon>
        <taxon>Sordariomycetes</taxon>
        <taxon>Hypocreomycetidae</taxon>
        <taxon>Hypocreales</taxon>
        <taxon>Clavicipitaceae</taxon>
        <taxon>Metarhizium</taxon>
    </lineage>
</organism>
<dbReference type="STRING" id="1291518.A0A0D9PBW3"/>
<protein>
    <recommendedName>
        <fullName evidence="4">Ribosomal protein YmL11, mitochondrial</fullName>
    </recommendedName>
</protein>
<comment type="similarity">
    <text evidence="1">Belongs to the universal ribosomal protein uL10 family.</text>
</comment>
<dbReference type="Gene3D" id="3.30.70.1730">
    <property type="match status" value="1"/>
</dbReference>
<proteinExistence type="inferred from homology"/>
<dbReference type="EMBL" id="KE384720">
    <property type="protein sequence ID" value="KJK83759.1"/>
    <property type="molecule type" value="Genomic_DNA"/>
</dbReference>
<reference evidence="3" key="1">
    <citation type="journal article" date="2014" name="BMC Genomics">
        <title>The genome sequence of the biocontrol fungus Metarhizium anisopliae and comparative genomics of Metarhizium species.</title>
        <authorList>
            <person name="Pattemore J.A."/>
            <person name="Hane J.K."/>
            <person name="Williams A.H."/>
            <person name="Wilson B.A."/>
            <person name="Stodart B.J."/>
            <person name="Ash G.J."/>
        </authorList>
    </citation>
    <scope>NUCLEOTIDE SEQUENCE [LARGE SCALE GENOMIC DNA]</scope>
    <source>
        <strain evidence="3">BRIP 53293</strain>
    </source>
</reference>
<dbReference type="InterPro" id="IPR047865">
    <property type="entry name" value="Ribosomal_uL10_bac_type"/>
</dbReference>
<name>A0A0D9PBW3_METAN</name>